<keyword evidence="3 12" id="KW-0813">Transport</keyword>
<keyword evidence="4 12" id="KW-0812">Transmembrane</keyword>
<evidence type="ECO:0000256" key="11">
    <source>
        <dbReference type="ARBA" id="ARBA00023136"/>
    </source>
</evidence>
<dbReference type="STRING" id="77020.A0A0M8MPT4"/>
<comment type="caution">
    <text evidence="13">The sequence shown here is derived from an EMBL/GenBank/DDBJ whole genome shotgun (WGS) entry which is preliminary data.</text>
</comment>
<evidence type="ECO:0000256" key="9">
    <source>
        <dbReference type="ARBA" id="ARBA00023010"/>
    </source>
</evidence>
<comment type="function">
    <text evidence="12">Component of the PAM complex, a complex required for the translocation of transit peptide-containing proteins from the inner membrane into the mitochondrial matrix in an ATP-dependent manner.</text>
</comment>
<dbReference type="PANTHER" id="PTHR28021">
    <property type="entry name" value="PRESEQUENCE TRANSLOCATED-ASSOCIATED MOTOR SUBUNIT PAM17, MITOCHONDRIAL"/>
    <property type="match status" value="1"/>
</dbReference>
<dbReference type="VEuPathDB" id="FungiDB:Malapachy_3254"/>
<sequence length="136" mass="15474">MVTTIPTMIVTGIISGTYFLTQEIDPSKTFAGIDPLFVYMGATAACTGLGWLVGPSIGTAVWSLMHRSKAAQMATRDREFFQHIRKMRADPTRQVMHNPLPDYYGEKIGSLHQYRKWLRDQQIFRRKASHGIKDIE</sequence>
<comment type="subcellular location">
    <subcellularLocation>
        <location evidence="1 12">Mitochondrion inner membrane</location>
        <topology evidence="1 12">Multi-pass membrane protein</topology>
    </subcellularLocation>
</comment>
<dbReference type="EMBL" id="LGAV01000001">
    <property type="protein sequence ID" value="KOS15908.1"/>
    <property type="molecule type" value="Genomic_DNA"/>
</dbReference>
<accession>A0A0M8MPT4</accession>
<reference evidence="13 14" key="1">
    <citation type="submission" date="2015-07" db="EMBL/GenBank/DDBJ databases">
        <title>Draft Genome Sequence of Malassezia furfur CBS1878 and Malassezia pachydermatis CBS1879.</title>
        <authorList>
            <person name="Triana S."/>
            <person name="Ohm R."/>
            <person name="Gonzalez A."/>
            <person name="DeCock H."/>
            <person name="Restrepo S."/>
            <person name="Celis A."/>
        </authorList>
    </citation>
    <scope>NUCLEOTIDE SEQUENCE [LARGE SCALE GENOMIC DNA]</scope>
    <source>
        <strain evidence="13 14">CBS 1879</strain>
    </source>
</reference>
<comment type="subunit">
    <text evidence="12">Component of the PAM complex.</text>
</comment>
<keyword evidence="10 12" id="KW-0496">Mitochondrion</keyword>
<evidence type="ECO:0000256" key="4">
    <source>
        <dbReference type="ARBA" id="ARBA00022692"/>
    </source>
</evidence>
<comment type="similarity">
    <text evidence="2 12">Belongs to the PAM17 family.</text>
</comment>
<evidence type="ECO:0000256" key="1">
    <source>
        <dbReference type="ARBA" id="ARBA00004448"/>
    </source>
</evidence>
<dbReference type="Pfam" id="PF08566">
    <property type="entry name" value="Pam17"/>
    <property type="match status" value="1"/>
</dbReference>
<dbReference type="AlphaFoldDB" id="A0A0M8MPT4"/>
<protein>
    <recommendedName>
        <fullName evidence="12">Presequence translocated-associated motor subunit PAM17</fullName>
    </recommendedName>
</protein>
<dbReference type="OrthoDB" id="5970083at2759"/>
<evidence type="ECO:0000256" key="2">
    <source>
        <dbReference type="ARBA" id="ARBA00006837"/>
    </source>
</evidence>
<proteinExistence type="inferred from homology"/>
<feature type="transmembrane region" description="Helical" evidence="12">
    <location>
        <begin position="36"/>
        <end position="64"/>
    </location>
</feature>
<dbReference type="PANTHER" id="PTHR28021:SF1">
    <property type="entry name" value="PRESEQUENCE TRANSLOCATED-ASSOCIATED MOTOR SUBUNIT PAM17, MITOCHONDRIAL"/>
    <property type="match status" value="1"/>
</dbReference>
<evidence type="ECO:0000256" key="7">
    <source>
        <dbReference type="ARBA" id="ARBA00022946"/>
    </source>
</evidence>
<gene>
    <name evidence="13" type="ORF">Malapachy_3254</name>
</gene>
<dbReference type="GO" id="GO:0001405">
    <property type="term" value="C:PAM complex, Tim23 associated import motor"/>
    <property type="evidence" value="ECO:0007669"/>
    <property type="project" value="UniProtKB-UniRule"/>
</dbReference>
<comment type="caution">
    <text evidence="12">Lacks conserved residue(s) required for the propagation of feature annotation.</text>
</comment>
<dbReference type="Proteomes" id="UP000037751">
    <property type="component" value="Unassembled WGS sequence"/>
</dbReference>
<dbReference type="InterPro" id="IPR013875">
    <property type="entry name" value="Pam17"/>
</dbReference>
<dbReference type="GeneID" id="28729606"/>
<evidence type="ECO:0000256" key="6">
    <source>
        <dbReference type="ARBA" id="ARBA00022927"/>
    </source>
</evidence>
<evidence type="ECO:0000313" key="14">
    <source>
        <dbReference type="Proteomes" id="UP000037751"/>
    </source>
</evidence>
<keyword evidence="8 12" id="KW-1133">Transmembrane helix</keyword>
<evidence type="ECO:0000256" key="3">
    <source>
        <dbReference type="ARBA" id="ARBA00022448"/>
    </source>
</evidence>
<keyword evidence="9 12" id="KW-0811">Translocation</keyword>
<keyword evidence="5 12" id="KW-0999">Mitochondrion inner membrane</keyword>
<dbReference type="RefSeq" id="XP_017993540.1">
    <property type="nucleotide sequence ID" value="XM_018137730.1"/>
</dbReference>
<keyword evidence="7" id="KW-0809">Transit peptide</keyword>
<evidence type="ECO:0000256" key="5">
    <source>
        <dbReference type="ARBA" id="ARBA00022792"/>
    </source>
</evidence>
<name>A0A0M8MPT4_9BASI</name>
<evidence type="ECO:0000256" key="12">
    <source>
        <dbReference type="RuleBase" id="RU367146"/>
    </source>
</evidence>
<keyword evidence="14" id="KW-1185">Reference proteome</keyword>
<dbReference type="GO" id="GO:0030150">
    <property type="term" value="P:protein import into mitochondrial matrix"/>
    <property type="evidence" value="ECO:0007669"/>
    <property type="project" value="UniProtKB-UniRule"/>
</dbReference>
<keyword evidence="11 12" id="KW-0472">Membrane</keyword>
<keyword evidence="6 12" id="KW-0653">Protein transport</keyword>
<evidence type="ECO:0000256" key="10">
    <source>
        <dbReference type="ARBA" id="ARBA00023128"/>
    </source>
</evidence>
<organism evidence="13 14">
    <name type="scientific">Malassezia pachydermatis</name>
    <dbReference type="NCBI Taxonomy" id="77020"/>
    <lineage>
        <taxon>Eukaryota</taxon>
        <taxon>Fungi</taxon>
        <taxon>Dikarya</taxon>
        <taxon>Basidiomycota</taxon>
        <taxon>Ustilaginomycotina</taxon>
        <taxon>Malasseziomycetes</taxon>
        <taxon>Malasseziales</taxon>
        <taxon>Malasseziaceae</taxon>
        <taxon>Malassezia</taxon>
    </lineage>
</organism>
<evidence type="ECO:0000256" key="8">
    <source>
        <dbReference type="ARBA" id="ARBA00022989"/>
    </source>
</evidence>
<evidence type="ECO:0000313" key="13">
    <source>
        <dbReference type="EMBL" id="KOS15908.1"/>
    </source>
</evidence>